<dbReference type="AlphaFoldDB" id="A0A4S4LYX3"/>
<comment type="caution">
    <text evidence="2">The sequence shown here is derived from an EMBL/GenBank/DDBJ whole genome shotgun (WGS) entry which is preliminary data.</text>
</comment>
<dbReference type="EMBL" id="SGPL01000123">
    <property type="protein sequence ID" value="THH17158.1"/>
    <property type="molecule type" value="Genomic_DNA"/>
</dbReference>
<organism evidence="2 3">
    <name type="scientific">Bondarzewia mesenterica</name>
    <dbReference type="NCBI Taxonomy" id="1095465"/>
    <lineage>
        <taxon>Eukaryota</taxon>
        <taxon>Fungi</taxon>
        <taxon>Dikarya</taxon>
        <taxon>Basidiomycota</taxon>
        <taxon>Agaricomycotina</taxon>
        <taxon>Agaricomycetes</taxon>
        <taxon>Russulales</taxon>
        <taxon>Bondarzewiaceae</taxon>
        <taxon>Bondarzewia</taxon>
    </lineage>
</organism>
<reference evidence="2 3" key="1">
    <citation type="submission" date="2019-02" db="EMBL/GenBank/DDBJ databases">
        <title>Genome sequencing of the rare red list fungi Bondarzewia mesenterica.</title>
        <authorList>
            <person name="Buettner E."/>
            <person name="Kellner H."/>
        </authorList>
    </citation>
    <scope>NUCLEOTIDE SEQUENCE [LARGE SCALE GENOMIC DNA]</scope>
    <source>
        <strain evidence="2 3">DSM 108281</strain>
    </source>
</reference>
<evidence type="ECO:0000313" key="2">
    <source>
        <dbReference type="EMBL" id="THH17158.1"/>
    </source>
</evidence>
<evidence type="ECO:0000256" key="1">
    <source>
        <dbReference type="SAM" id="MobiDB-lite"/>
    </source>
</evidence>
<gene>
    <name evidence="2" type="ORF">EW146_g3601</name>
</gene>
<sequence length="173" mass="18627">MAQFDSSDHPLNHTERSGDASRTDDAPLPCSDWMRMCGARRRATNLVSIPIMGESGRRPRGLSSVDEFSGDAEGPVCERGVANADESTLSSSPRARQQKSTEASSFPFPVSASPVPTGHSDPMPTPRPRHPASATRQHAPPTLPRTPPLLLLPPPCPPPFPQLARHASCFDFV</sequence>
<feature type="compositionally biased region" description="Polar residues" evidence="1">
    <location>
        <begin position="85"/>
        <end position="102"/>
    </location>
</feature>
<feature type="region of interest" description="Disordered" evidence="1">
    <location>
        <begin position="50"/>
        <end position="154"/>
    </location>
</feature>
<feature type="compositionally biased region" description="Pro residues" evidence="1">
    <location>
        <begin position="141"/>
        <end position="154"/>
    </location>
</feature>
<feature type="compositionally biased region" description="Basic and acidic residues" evidence="1">
    <location>
        <begin position="1"/>
        <end position="25"/>
    </location>
</feature>
<proteinExistence type="predicted"/>
<evidence type="ECO:0000313" key="3">
    <source>
        <dbReference type="Proteomes" id="UP000310158"/>
    </source>
</evidence>
<accession>A0A4S4LYX3</accession>
<protein>
    <submittedName>
        <fullName evidence="2">Uncharacterized protein</fullName>
    </submittedName>
</protein>
<feature type="compositionally biased region" description="Low complexity" evidence="1">
    <location>
        <begin position="103"/>
        <end position="116"/>
    </location>
</feature>
<feature type="region of interest" description="Disordered" evidence="1">
    <location>
        <begin position="1"/>
        <end position="32"/>
    </location>
</feature>
<dbReference type="Proteomes" id="UP000310158">
    <property type="component" value="Unassembled WGS sequence"/>
</dbReference>
<keyword evidence="3" id="KW-1185">Reference proteome</keyword>
<name>A0A4S4LYX3_9AGAM</name>